<dbReference type="RefSeq" id="WP_313831084.1">
    <property type="nucleotide sequence ID" value="NZ_JAQOUE010000001.1"/>
</dbReference>
<evidence type="ECO:0000313" key="2">
    <source>
        <dbReference type="Proteomes" id="UP001250932"/>
    </source>
</evidence>
<accession>A0ABU3K2W8</accession>
<keyword evidence="2" id="KW-1185">Reference proteome</keyword>
<dbReference type="EMBL" id="JAQOUE010000001">
    <property type="protein sequence ID" value="MDT7040726.1"/>
    <property type="molecule type" value="Genomic_DNA"/>
</dbReference>
<name>A0ABU3K2W8_9BACT</name>
<dbReference type="Proteomes" id="UP001250932">
    <property type="component" value="Unassembled WGS sequence"/>
</dbReference>
<sequence>MTYNISFFIPTLITTTVLMNTSAVLAHEWKAYSAKGFFKLTNCPKE</sequence>
<gene>
    <name evidence="1" type="ORF">PPG34_00080</name>
</gene>
<comment type="caution">
    <text evidence="1">The sequence shown here is derived from an EMBL/GenBank/DDBJ whole genome shotgun (WGS) entry which is preliminary data.</text>
</comment>
<reference evidence="1 2" key="1">
    <citation type="journal article" date="2023" name="ISME J.">
        <title>Cultivation and genomic characterization of novel and ubiquitous marine nitrite-oxidizing bacteria from the Nitrospirales.</title>
        <authorList>
            <person name="Mueller A.J."/>
            <person name="Daebeler A."/>
            <person name="Herbold C.W."/>
            <person name="Kirkegaard R.H."/>
            <person name="Daims H."/>
        </authorList>
    </citation>
    <scope>NUCLEOTIDE SEQUENCE [LARGE SCALE GENOMIC DNA]</scope>
    <source>
        <strain evidence="1 2">EB</strain>
    </source>
</reference>
<protein>
    <submittedName>
        <fullName evidence="1">Uncharacterized protein</fullName>
    </submittedName>
</protein>
<proteinExistence type="predicted"/>
<organism evidence="1 2">
    <name type="scientific">Candidatus Nitronereus thalassa</name>
    <dbReference type="NCBI Taxonomy" id="3020898"/>
    <lineage>
        <taxon>Bacteria</taxon>
        <taxon>Pseudomonadati</taxon>
        <taxon>Nitrospirota</taxon>
        <taxon>Nitrospiria</taxon>
        <taxon>Nitrospirales</taxon>
        <taxon>Nitrospiraceae</taxon>
        <taxon>Candidatus Nitronereus</taxon>
    </lineage>
</organism>
<evidence type="ECO:0000313" key="1">
    <source>
        <dbReference type="EMBL" id="MDT7040726.1"/>
    </source>
</evidence>